<feature type="modified residue" description="N6-(pyridoxal phosphate)lysine" evidence="2">
    <location>
        <position position="37"/>
    </location>
</feature>
<name>A0ABW4LH75_9MICO</name>
<keyword evidence="1 2" id="KW-0663">Pyridoxal phosphate</keyword>
<dbReference type="Gene3D" id="3.20.20.10">
    <property type="entry name" value="Alanine racemase"/>
    <property type="match status" value="1"/>
</dbReference>
<gene>
    <name evidence="5" type="ORF">ACFSBI_14590</name>
</gene>
<dbReference type="RefSeq" id="WP_377936186.1">
    <property type="nucleotide sequence ID" value="NZ_JBHUEA010000027.1"/>
</dbReference>
<comment type="function">
    <text evidence="2">Pyridoxal 5'-phosphate (PLP)-binding protein, which is involved in PLP homeostasis.</text>
</comment>
<dbReference type="InterPro" id="IPR029066">
    <property type="entry name" value="PLP-binding_barrel"/>
</dbReference>
<protein>
    <recommendedName>
        <fullName evidence="2">Pyridoxal phosphate homeostasis protein</fullName>
        <shortName evidence="2">PLP homeostasis protein</shortName>
    </recommendedName>
</protein>
<dbReference type="HAMAP" id="MF_02087">
    <property type="entry name" value="PLP_homeostasis"/>
    <property type="match status" value="1"/>
</dbReference>
<evidence type="ECO:0000259" key="4">
    <source>
        <dbReference type="Pfam" id="PF01168"/>
    </source>
</evidence>
<reference evidence="6" key="1">
    <citation type="journal article" date="2019" name="Int. J. Syst. Evol. Microbiol.">
        <title>The Global Catalogue of Microorganisms (GCM) 10K type strain sequencing project: providing services to taxonomists for standard genome sequencing and annotation.</title>
        <authorList>
            <consortium name="The Broad Institute Genomics Platform"/>
            <consortium name="The Broad Institute Genome Sequencing Center for Infectious Disease"/>
            <person name="Wu L."/>
            <person name="Ma J."/>
        </authorList>
    </citation>
    <scope>NUCLEOTIDE SEQUENCE [LARGE SCALE GENOMIC DNA]</scope>
    <source>
        <strain evidence="6">CGMCC 1.12471</strain>
    </source>
</reference>
<dbReference type="InterPro" id="IPR001608">
    <property type="entry name" value="Ala_racemase_N"/>
</dbReference>
<sequence length="221" mass="23387">MPERLESRLAEVRERVAAAARGAGRAPDDVTLIVVTKFQPVDLVQRLRALGVADFGENRHPEARDKAAAVPDAAWHFIGQLQTNKARQVARYVDALHSVDRADLVHALRDADLDVLLQVDLDGDTPGRGGAAPPELGPLAEAVLATGHLRLRGVMAVAPRDEEPARAFARLEAASDQVRRVAPDASWISAGMSGDYEAAIAAGATHVRVGAAITGPRSTPG</sequence>
<dbReference type="CDD" id="cd00635">
    <property type="entry name" value="PLPDE_III_YBL036c_like"/>
    <property type="match status" value="1"/>
</dbReference>
<dbReference type="PIRSF" id="PIRSF004848">
    <property type="entry name" value="YBL036c_PLPDEIII"/>
    <property type="match status" value="1"/>
</dbReference>
<dbReference type="PANTHER" id="PTHR10146:SF14">
    <property type="entry name" value="PYRIDOXAL PHOSPHATE HOMEOSTASIS PROTEIN"/>
    <property type="match status" value="1"/>
</dbReference>
<keyword evidence="6" id="KW-1185">Reference proteome</keyword>
<dbReference type="PROSITE" id="PS01211">
    <property type="entry name" value="UPF0001"/>
    <property type="match status" value="1"/>
</dbReference>
<accession>A0ABW4LH75</accession>
<dbReference type="EMBL" id="JBHUEA010000027">
    <property type="protein sequence ID" value="MFD1722781.1"/>
    <property type="molecule type" value="Genomic_DNA"/>
</dbReference>
<dbReference type="SUPFAM" id="SSF51419">
    <property type="entry name" value="PLP-binding barrel"/>
    <property type="match status" value="1"/>
</dbReference>
<dbReference type="PANTHER" id="PTHR10146">
    <property type="entry name" value="PROLINE SYNTHETASE CO-TRANSCRIBED BACTERIAL HOMOLOG PROTEIN"/>
    <property type="match status" value="1"/>
</dbReference>
<evidence type="ECO:0000256" key="1">
    <source>
        <dbReference type="ARBA" id="ARBA00022898"/>
    </source>
</evidence>
<comment type="similarity">
    <text evidence="2 3">Belongs to the pyridoxal phosphate-binding protein YggS/PROSC family.</text>
</comment>
<evidence type="ECO:0000256" key="3">
    <source>
        <dbReference type="RuleBase" id="RU004514"/>
    </source>
</evidence>
<evidence type="ECO:0000313" key="5">
    <source>
        <dbReference type="EMBL" id="MFD1722781.1"/>
    </source>
</evidence>
<dbReference type="InterPro" id="IPR011078">
    <property type="entry name" value="PyrdxlP_homeostasis"/>
</dbReference>
<proteinExistence type="inferred from homology"/>
<organism evidence="5 6">
    <name type="scientific">Amnibacterium endophyticum</name>
    <dbReference type="NCBI Taxonomy" id="2109337"/>
    <lineage>
        <taxon>Bacteria</taxon>
        <taxon>Bacillati</taxon>
        <taxon>Actinomycetota</taxon>
        <taxon>Actinomycetes</taxon>
        <taxon>Micrococcales</taxon>
        <taxon>Microbacteriaceae</taxon>
        <taxon>Amnibacterium</taxon>
    </lineage>
</organism>
<dbReference type="Proteomes" id="UP001597347">
    <property type="component" value="Unassembled WGS sequence"/>
</dbReference>
<comment type="caution">
    <text evidence="5">The sequence shown here is derived from an EMBL/GenBank/DDBJ whole genome shotgun (WGS) entry which is preliminary data.</text>
</comment>
<dbReference type="NCBIfam" id="TIGR00044">
    <property type="entry name" value="YggS family pyridoxal phosphate-dependent enzyme"/>
    <property type="match status" value="1"/>
</dbReference>
<dbReference type="Pfam" id="PF01168">
    <property type="entry name" value="Ala_racemase_N"/>
    <property type="match status" value="1"/>
</dbReference>
<feature type="domain" description="Alanine racemase N-terminal" evidence="4">
    <location>
        <begin position="12"/>
        <end position="216"/>
    </location>
</feature>
<evidence type="ECO:0000256" key="2">
    <source>
        <dbReference type="HAMAP-Rule" id="MF_02087"/>
    </source>
</evidence>
<evidence type="ECO:0000313" key="6">
    <source>
        <dbReference type="Proteomes" id="UP001597347"/>
    </source>
</evidence>